<dbReference type="Gene3D" id="2.130.10.30">
    <property type="entry name" value="Regulator of chromosome condensation 1/beta-lactamase-inhibitor protein II"/>
    <property type="match status" value="1"/>
</dbReference>
<dbReference type="Proteomes" id="UP000759131">
    <property type="component" value="Unassembled WGS sequence"/>
</dbReference>
<evidence type="ECO:0000256" key="2">
    <source>
        <dbReference type="ARBA" id="ARBA00022527"/>
    </source>
</evidence>
<dbReference type="SUPFAM" id="SSF56112">
    <property type="entry name" value="Protein kinase-like (PK-like)"/>
    <property type="match status" value="1"/>
</dbReference>
<evidence type="ECO:0000256" key="8">
    <source>
        <dbReference type="ARBA" id="ARBA00037982"/>
    </source>
</evidence>
<evidence type="ECO:0000256" key="1">
    <source>
        <dbReference type="ARBA" id="ARBA00012513"/>
    </source>
</evidence>
<accession>A0A7R9Q4I6</accession>
<keyword evidence="2" id="KW-0723">Serine/threonine-protein kinase</keyword>
<evidence type="ECO:0000256" key="11">
    <source>
        <dbReference type="PROSITE-ProRule" id="PRU00235"/>
    </source>
</evidence>
<keyword evidence="5" id="KW-0418">Kinase</keyword>
<evidence type="ECO:0000256" key="10">
    <source>
        <dbReference type="ARBA" id="ARBA00048977"/>
    </source>
</evidence>
<keyword evidence="14" id="KW-1185">Reference proteome</keyword>
<dbReference type="PROSITE" id="PS00626">
    <property type="entry name" value="RCC1_2"/>
    <property type="match status" value="1"/>
</dbReference>
<comment type="catalytic activity">
    <reaction evidence="10">
        <text>L-seryl-[protein] + ATP = O-phospho-L-seryl-[protein] + ADP + H(+)</text>
        <dbReference type="Rhea" id="RHEA:17989"/>
        <dbReference type="Rhea" id="RHEA-COMP:9863"/>
        <dbReference type="Rhea" id="RHEA-COMP:11604"/>
        <dbReference type="ChEBI" id="CHEBI:15378"/>
        <dbReference type="ChEBI" id="CHEBI:29999"/>
        <dbReference type="ChEBI" id="CHEBI:30616"/>
        <dbReference type="ChEBI" id="CHEBI:83421"/>
        <dbReference type="ChEBI" id="CHEBI:456216"/>
        <dbReference type="EC" id="2.7.11.1"/>
    </reaction>
    <physiologicalReaction direction="left-to-right" evidence="10">
        <dbReference type="Rhea" id="RHEA:17990"/>
    </physiologicalReaction>
</comment>
<dbReference type="InterPro" id="IPR008271">
    <property type="entry name" value="Ser/Thr_kinase_AS"/>
</dbReference>
<dbReference type="GO" id="GO:0017148">
    <property type="term" value="P:negative regulation of translation"/>
    <property type="evidence" value="ECO:0007669"/>
    <property type="project" value="UniProtKB-KW"/>
</dbReference>
<reference evidence="13" key="1">
    <citation type="submission" date="2020-11" db="EMBL/GenBank/DDBJ databases">
        <authorList>
            <person name="Tran Van P."/>
        </authorList>
    </citation>
    <scope>NUCLEOTIDE SEQUENCE</scope>
</reference>
<dbReference type="Gene3D" id="1.10.510.10">
    <property type="entry name" value="Transferase(Phosphotransferase) domain 1"/>
    <property type="match status" value="1"/>
</dbReference>
<dbReference type="EMBL" id="CAJPIZ010010696">
    <property type="protein sequence ID" value="CAG2112676.1"/>
    <property type="molecule type" value="Genomic_DNA"/>
</dbReference>
<dbReference type="GO" id="GO:0005634">
    <property type="term" value="C:nucleus"/>
    <property type="evidence" value="ECO:0007669"/>
    <property type="project" value="TreeGrafter"/>
</dbReference>
<evidence type="ECO:0000313" key="14">
    <source>
        <dbReference type="Proteomes" id="UP000759131"/>
    </source>
</evidence>
<dbReference type="PROSITE" id="PS50012">
    <property type="entry name" value="RCC1_3"/>
    <property type="match status" value="3"/>
</dbReference>
<evidence type="ECO:0000256" key="9">
    <source>
        <dbReference type="ARBA" id="ARBA00048659"/>
    </source>
</evidence>
<keyword evidence="6" id="KW-0067">ATP-binding</keyword>
<feature type="non-terminal residue" evidence="13">
    <location>
        <position position="536"/>
    </location>
</feature>
<dbReference type="InterPro" id="IPR011009">
    <property type="entry name" value="Kinase-like_dom_sf"/>
</dbReference>
<dbReference type="InterPro" id="IPR000408">
    <property type="entry name" value="Reg_chr_condens"/>
</dbReference>
<evidence type="ECO:0000256" key="6">
    <source>
        <dbReference type="ARBA" id="ARBA00022840"/>
    </source>
</evidence>
<dbReference type="InterPro" id="IPR000719">
    <property type="entry name" value="Prot_kinase_dom"/>
</dbReference>
<feature type="repeat" description="RCC1" evidence="11">
    <location>
        <begin position="116"/>
        <end position="163"/>
    </location>
</feature>
<feature type="repeat" description="RCC1" evidence="11">
    <location>
        <begin position="62"/>
        <end position="115"/>
    </location>
</feature>
<organism evidence="13">
    <name type="scientific">Medioppia subpectinata</name>
    <dbReference type="NCBI Taxonomy" id="1979941"/>
    <lineage>
        <taxon>Eukaryota</taxon>
        <taxon>Metazoa</taxon>
        <taxon>Ecdysozoa</taxon>
        <taxon>Arthropoda</taxon>
        <taxon>Chelicerata</taxon>
        <taxon>Arachnida</taxon>
        <taxon>Acari</taxon>
        <taxon>Acariformes</taxon>
        <taxon>Sarcoptiformes</taxon>
        <taxon>Oribatida</taxon>
        <taxon>Brachypylina</taxon>
        <taxon>Oppioidea</taxon>
        <taxon>Oppiidae</taxon>
        <taxon>Medioppia</taxon>
    </lineage>
</organism>
<comment type="similarity">
    <text evidence="8">Belongs to the protein kinase superfamily. Ser/Thr protein kinase family. GCN2 subfamily.</text>
</comment>
<keyword evidence="7" id="KW-0652">Protein synthesis inhibitor</keyword>
<sequence length="536" mass="60564">MVAQTSKGSLIGWGHNNRGQLGRGDVNDEQFLTPKEILFPQNEDIVQISCGRNHSLALTSNGKVYGWGDNSSGQVSGKPTEYISAPFKLGNKHGIKQKIKYVFAGFESSYAVTIDGQVYSWGRNEYGILGHEYTTRGPRFVTGLKDVIKVCSNQLNSYFLTSDQCVYFCGAVDAEVGARNTTYYSYCATPMKFNIKKVVDIYCFAFGANRSESIGTVGGERQKQITYKALDLDSDGLVSTHELYVKHKDKTDMFSIYACDGKFETTFKSVKSINAGAFGSVYKVVNNTDGKLYAVKKISIEKESVRYKGFQEFQTMTKLSNESIIEYKSAWIEDNQFVYIQMQFCDYNLRNILDTRINAFNRQSAKTPISLTEYYLFLKIFSDVNQGLEYLHSSEPPIIHRDLKPENILVVRHNPNGWFVKISDFGLSVFDESGSQSHTRGAGTEKYMAPEVKFSGDYNTKCDIFSFGLIACEMFDINFHISEEVSKRNHFAISNQKFQSLVDTLINMMNQFQVKRPTSADIQALIHNWTVDAMNS</sequence>
<keyword evidence="3" id="KW-0808">Transferase</keyword>
<evidence type="ECO:0000256" key="5">
    <source>
        <dbReference type="ARBA" id="ARBA00022777"/>
    </source>
</evidence>
<dbReference type="InterPro" id="IPR050339">
    <property type="entry name" value="CC_SR_Kinase"/>
</dbReference>
<dbReference type="Pfam" id="PF13540">
    <property type="entry name" value="RCC1_2"/>
    <property type="match status" value="1"/>
</dbReference>
<dbReference type="SUPFAM" id="SSF50985">
    <property type="entry name" value="RCC1/BLIP-II"/>
    <property type="match status" value="1"/>
</dbReference>
<dbReference type="AlphaFoldDB" id="A0A7R9Q4I6"/>
<dbReference type="PRINTS" id="PR00633">
    <property type="entry name" value="RCCNDNSATION"/>
</dbReference>
<evidence type="ECO:0000313" key="13">
    <source>
        <dbReference type="EMBL" id="CAD7632246.1"/>
    </source>
</evidence>
<dbReference type="GO" id="GO:0005524">
    <property type="term" value="F:ATP binding"/>
    <property type="evidence" value="ECO:0007669"/>
    <property type="project" value="UniProtKB-KW"/>
</dbReference>
<dbReference type="PANTHER" id="PTHR11042">
    <property type="entry name" value="EUKARYOTIC TRANSLATION INITIATION FACTOR 2-ALPHA KINASE EIF2-ALPHA KINASE -RELATED"/>
    <property type="match status" value="1"/>
</dbReference>
<protein>
    <recommendedName>
        <fullName evidence="1">non-specific serine/threonine protein kinase</fullName>
        <ecNumber evidence="1">2.7.11.1</ecNumber>
    </recommendedName>
</protein>
<evidence type="ECO:0000256" key="4">
    <source>
        <dbReference type="ARBA" id="ARBA00022741"/>
    </source>
</evidence>
<feature type="repeat" description="RCC1" evidence="11">
    <location>
        <begin position="8"/>
        <end position="61"/>
    </location>
</feature>
<dbReference type="GO" id="GO:0004694">
    <property type="term" value="F:eukaryotic translation initiation factor 2alpha kinase activity"/>
    <property type="evidence" value="ECO:0007669"/>
    <property type="project" value="TreeGrafter"/>
</dbReference>
<evidence type="ECO:0000256" key="7">
    <source>
        <dbReference type="ARBA" id="ARBA00023193"/>
    </source>
</evidence>
<feature type="domain" description="Protein kinase" evidence="12">
    <location>
        <begin position="267"/>
        <end position="530"/>
    </location>
</feature>
<dbReference type="PROSITE" id="PS00108">
    <property type="entry name" value="PROTEIN_KINASE_ST"/>
    <property type="match status" value="1"/>
</dbReference>
<dbReference type="GO" id="GO:0005737">
    <property type="term" value="C:cytoplasm"/>
    <property type="evidence" value="ECO:0007669"/>
    <property type="project" value="TreeGrafter"/>
</dbReference>
<dbReference type="PROSITE" id="PS50011">
    <property type="entry name" value="PROTEIN_KINASE_DOM"/>
    <property type="match status" value="1"/>
</dbReference>
<dbReference type="InterPro" id="IPR009091">
    <property type="entry name" value="RCC1/BLIP-II"/>
</dbReference>
<dbReference type="InterPro" id="IPR018247">
    <property type="entry name" value="EF_Hand_1_Ca_BS"/>
</dbReference>
<gene>
    <name evidence="13" type="ORF">OSB1V03_LOCUS12651</name>
</gene>
<dbReference type="OrthoDB" id="5981550at2759"/>
<dbReference type="EC" id="2.7.11.1" evidence="1"/>
<dbReference type="SMART" id="SM00220">
    <property type="entry name" value="S_TKc"/>
    <property type="match status" value="1"/>
</dbReference>
<evidence type="ECO:0000256" key="3">
    <source>
        <dbReference type="ARBA" id="ARBA00022679"/>
    </source>
</evidence>
<dbReference type="Pfam" id="PF00415">
    <property type="entry name" value="RCC1"/>
    <property type="match status" value="1"/>
</dbReference>
<name>A0A7R9Q4I6_9ACAR</name>
<comment type="catalytic activity">
    <reaction evidence="9">
        <text>L-threonyl-[protein] + ATP = O-phospho-L-threonyl-[protein] + ADP + H(+)</text>
        <dbReference type="Rhea" id="RHEA:46608"/>
        <dbReference type="Rhea" id="RHEA-COMP:11060"/>
        <dbReference type="Rhea" id="RHEA-COMP:11605"/>
        <dbReference type="ChEBI" id="CHEBI:15378"/>
        <dbReference type="ChEBI" id="CHEBI:30013"/>
        <dbReference type="ChEBI" id="CHEBI:30616"/>
        <dbReference type="ChEBI" id="CHEBI:61977"/>
        <dbReference type="ChEBI" id="CHEBI:456216"/>
        <dbReference type="EC" id="2.7.11.1"/>
    </reaction>
    <physiologicalReaction direction="left-to-right" evidence="9">
        <dbReference type="Rhea" id="RHEA:46609"/>
    </physiologicalReaction>
</comment>
<dbReference type="PROSITE" id="PS00018">
    <property type="entry name" value="EF_HAND_1"/>
    <property type="match status" value="1"/>
</dbReference>
<evidence type="ECO:0000259" key="12">
    <source>
        <dbReference type="PROSITE" id="PS50011"/>
    </source>
</evidence>
<dbReference type="Gene3D" id="3.30.200.20">
    <property type="entry name" value="Phosphorylase Kinase, domain 1"/>
    <property type="match status" value="1"/>
</dbReference>
<dbReference type="Pfam" id="PF00069">
    <property type="entry name" value="Pkinase"/>
    <property type="match status" value="1"/>
</dbReference>
<proteinExistence type="inferred from homology"/>
<keyword evidence="4" id="KW-0547">Nucleotide-binding</keyword>
<dbReference type="PANTHER" id="PTHR11042:SF160">
    <property type="entry name" value="EUKARYOTIC TRANSLATION INITIATION FACTOR 2-ALPHA KINASE 1"/>
    <property type="match status" value="1"/>
</dbReference>
<dbReference type="EMBL" id="OC865271">
    <property type="protein sequence ID" value="CAD7632246.1"/>
    <property type="molecule type" value="Genomic_DNA"/>
</dbReference>